<dbReference type="Gene3D" id="3.90.320.10">
    <property type="match status" value="1"/>
</dbReference>
<dbReference type="Pfam" id="PF09588">
    <property type="entry name" value="YqaJ"/>
    <property type="match status" value="1"/>
</dbReference>
<gene>
    <name evidence="2" type="ORF">EVAR_62780_1</name>
</gene>
<feature type="domain" description="Ig-like" evidence="1">
    <location>
        <begin position="379"/>
        <end position="465"/>
    </location>
</feature>
<keyword evidence="3" id="KW-1185">Reference proteome</keyword>
<dbReference type="Proteomes" id="UP000299102">
    <property type="component" value="Unassembled WGS sequence"/>
</dbReference>
<dbReference type="Gene3D" id="2.60.40.10">
    <property type="entry name" value="Immunoglobulins"/>
    <property type="match status" value="1"/>
</dbReference>
<protein>
    <recommendedName>
        <fullName evidence="1">Ig-like domain-containing protein</fullName>
    </recommendedName>
</protein>
<comment type="caution">
    <text evidence="2">The sequence shown here is derived from an EMBL/GenBank/DDBJ whole genome shotgun (WGS) entry which is preliminary data.</text>
</comment>
<evidence type="ECO:0000313" key="2">
    <source>
        <dbReference type="EMBL" id="GBP81961.1"/>
    </source>
</evidence>
<dbReference type="InterPro" id="IPR011604">
    <property type="entry name" value="PDDEXK-like_dom_sf"/>
</dbReference>
<dbReference type="PANTHER" id="PTHR21261:SF15">
    <property type="entry name" value="BEATEN PATH IIIA, ISOFORM D-RELATED"/>
    <property type="match status" value="1"/>
</dbReference>
<dbReference type="InterPro" id="IPR036179">
    <property type="entry name" value="Ig-like_dom_sf"/>
</dbReference>
<dbReference type="STRING" id="151549.A0A4C1YZR1"/>
<dbReference type="PROSITE" id="PS50835">
    <property type="entry name" value="IG_LIKE"/>
    <property type="match status" value="1"/>
</dbReference>
<dbReference type="AlphaFoldDB" id="A0A4C1YZR1"/>
<dbReference type="SUPFAM" id="SSF48726">
    <property type="entry name" value="Immunoglobulin"/>
    <property type="match status" value="1"/>
</dbReference>
<evidence type="ECO:0000313" key="3">
    <source>
        <dbReference type="Proteomes" id="UP000299102"/>
    </source>
</evidence>
<dbReference type="InterPro" id="IPR011335">
    <property type="entry name" value="Restrct_endonuc-II-like"/>
</dbReference>
<dbReference type="InterPro" id="IPR007110">
    <property type="entry name" value="Ig-like_dom"/>
</dbReference>
<proteinExistence type="predicted"/>
<sequence>MDQSSQIKDVDKVIENLKAIFTKAVISRKRNHNKSSLSYEMRYGRITASKAHEISVCHTPDGSLVAALMGAKIPDTAAMKRGRTLEQSVRKTVSNKLKRKFTSCGLYICQEYPMIGGSPEGVTKDAIIEIKCPAKLKTKDRYLNNGVLTEKFKAQVQLQMYATAALRLEFGLLLQPGNSFKAPPRPYGLPSTGPASVVLRFVRGCEAISESCGGPLHLHKPTSHSSLHSPFHQYTSFPSPHSSLYQIFYSYPRALSCAHEITQLKVPLYADPRRAAELSCHFRMHDERLHSVKWYRDMNEIFRYNPGQTVRAHSTPSIRIFNVSGVMVQGGECELEACLVRVMPHPVAVRAAYSCEVSTEGPRFLIARETKHMTVVAMPDADPVIVGAPKVVKPGEQILLNCTSDYSLPPSEISWYIDNELQKPEVWQRTELSAPVEGGLRASWRVLRVRVPTSANESLRVRCEAVLRVEPPPVIREAVATIMVQPRTFTYNKYVSSNTVTIYSLAACNSFALRKFYKKSIYGYSMSSQLLRADALNSWELRTPKFGVQS</sequence>
<dbReference type="InterPro" id="IPR013783">
    <property type="entry name" value="Ig-like_fold"/>
</dbReference>
<evidence type="ECO:0000259" key="1">
    <source>
        <dbReference type="PROSITE" id="PS50835"/>
    </source>
</evidence>
<dbReference type="OrthoDB" id="7375975at2759"/>
<dbReference type="InterPro" id="IPR019080">
    <property type="entry name" value="YqaJ_viral_recombinase"/>
</dbReference>
<dbReference type="SUPFAM" id="SSF52980">
    <property type="entry name" value="Restriction endonuclease-like"/>
    <property type="match status" value="1"/>
</dbReference>
<reference evidence="2 3" key="1">
    <citation type="journal article" date="2019" name="Commun. Biol.">
        <title>The bagworm genome reveals a unique fibroin gene that provides high tensile strength.</title>
        <authorList>
            <person name="Kono N."/>
            <person name="Nakamura H."/>
            <person name="Ohtoshi R."/>
            <person name="Tomita M."/>
            <person name="Numata K."/>
            <person name="Arakawa K."/>
        </authorList>
    </citation>
    <scope>NUCLEOTIDE SEQUENCE [LARGE SCALE GENOMIC DNA]</scope>
</reference>
<name>A0A4C1YZR1_EUMVA</name>
<dbReference type="EMBL" id="BGZK01001540">
    <property type="protein sequence ID" value="GBP81961.1"/>
    <property type="molecule type" value="Genomic_DNA"/>
</dbReference>
<dbReference type="PANTHER" id="PTHR21261">
    <property type="entry name" value="BEAT PROTEIN"/>
    <property type="match status" value="1"/>
</dbReference>
<dbReference type="GO" id="GO:0006281">
    <property type="term" value="P:DNA repair"/>
    <property type="evidence" value="ECO:0007669"/>
    <property type="project" value="UniProtKB-ARBA"/>
</dbReference>
<dbReference type="CDD" id="cd22343">
    <property type="entry name" value="PDDEXK_lambda_exonuclease-like"/>
    <property type="match status" value="1"/>
</dbReference>
<accession>A0A4C1YZR1</accession>
<organism evidence="2 3">
    <name type="scientific">Eumeta variegata</name>
    <name type="common">Bagworm moth</name>
    <name type="synonym">Eumeta japonica</name>
    <dbReference type="NCBI Taxonomy" id="151549"/>
    <lineage>
        <taxon>Eukaryota</taxon>
        <taxon>Metazoa</taxon>
        <taxon>Ecdysozoa</taxon>
        <taxon>Arthropoda</taxon>
        <taxon>Hexapoda</taxon>
        <taxon>Insecta</taxon>
        <taxon>Pterygota</taxon>
        <taxon>Neoptera</taxon>
        <taxon>Endopterygota</taxon>
        <taxon>Lepidoptera</taxon>
        <taxon>Glossata</taxon>
        <taxon>Ditrysia</taxon>
        <taxon>Tineoidea</taxon>
        <taxon>Psychidae</taxon>
        <taxon>Oiketicinae</taxon>
        <taxon>Eumeta</taxon>
    </lineage>
</organism>